<reference evidence="1" key="1">
    <citation type="submission" date="2023-08" db="EMBL/GenBank/DDBJ databases">
        <authorList>
            <person name="Audoor S."/>
            <person name="Bilcke G."/>
        </authorList>
    </citation>
    <scope>NUCLEOTIDE SEQUENCE</scope>
</reference>
<protein>
    <submittedName>
        <fullName evidence="1">Uncharacterized protein</fullName>
    </submittedName>
</protein>
<proteinExistence type="predicted"/>
<keyword evidence="2" id="KW-1185">Reference proteome</keyword>
<comment type="caution">
    <text evidence="1">The sequence shown here is derived from an EMBL/GenBank/DDBJ whole genome shotgun (WGS) entry which is preliminary data.</text>
</comment>
<dbReference type="Proteomes" id="UP001295423">
    <property type="component" value="Unassembled WGS sequence"/>
</dbReference>
<dbReference type="AlphaFoldDB" id="A0AAD2FTG1"/>
<evidence type="ECO:0000313" key="2">
    <source>
        <dbReference type="Proteomes" id="UP001295423"/>
    </source>
</evidence>
<gene>
    <name evidence="1" type="ORF">CYCCA115_LOCUS13886</name>
</gene>
<sequence length="93" mass="10435">MLVTSLEVPILHYLTLVTPSILIKDVDMDAEVTVVVKPLPIYPIQAILQDLKATIKDNLLETVLKPKEDDLGNKIIKQQTSRKFSKQKPSKPS</sequence>
<dbReference type="EMBL" id="CAKOGP040001819">
    <property type="protein sequence ID" value="CAJ1953134.1"/>
    <property type="molecule type" value="Genomic_DNA"/>
</dbReference>
<evidence type="ECO:0000313" key="1">
    <source>
        <dbReference type="EMBL" id="CAJ1953134.1"/>
    </source>
</evidence>
<organism evidence="1 2">
    <name type="scientific">Cylindrotheca closterium</name>
    <dbReference type="NCBI Taxonomy" id="2856"/>
    <lineage>
        <taxon>Eukaryota</taxon>
        <taxon>Sar</taxon>
        <taxon>Stramenopiles</taxon>
        <taxon>Ochrophyta</taxon>
        <taxon>Bacillariophyta</taxon>
        <taxon>Bacillariophyceae</taxon>
        <taxon>Bacillariophycidae</taxon>
        <taxon>Bacillariales</taxon>
        <taxon>Bacillariaceae</taxon>
        <taxon>Cylindrotheca</taxon>
    </lineage>
</organism>
<accession>A0AAD2FTG1</accession>
<name>A0AAD2FTG1_9STRA</name>